<evidence type="ECO:0000256" key="9">
    <source>
        <dbReference type="SAM" id="Phobius"/>
    </source>
</evidence>
<dbReference type="GO" id="GO:0004129">
    <property type="term" value="F:cytochrome-c oxidase activity"/>
    <property type="evidence" value="ECO:0007669"/>
    <property type="project" value="InterPro"/>
</dbReference>
<dbReference type="Pfam" id="PF00510">
    <property type="entry name" value="COX3"/>
    <property type="match status" value="1"/>
</dbReference>
<dbReference type="Gene3D" id="1.10.287.70">
    <property type="match status" value="1"/>
</dbReference>
<gene>
    <name evidence="11" type="primary">COX3</name>
</gene>
<sequence length="255" mass="29488">MFHNFHILSLSSYAFNLFFASAGMLSSLVMFFKFGLYELFIFTLFSVLFISFAWGKDIAMEGLSGYHNFFVMDGFKFGVFLFVFSEFMFFFCIFWTFFDAALVPVHELGETWSPFGMHLVNPFGVPLLNTIILLSSGVTVTWAHHSLLSNKSCTNSMILTCLLAAYFTGIQLMEYMEASFSIADGVFGSIFYLSTGFHGIHVLCGGLFLAFNFLRLLKNHFNYNHHLGLEFAILYWHFVDVVWLFLFVFVYWWSY</sequence>
<dbReference type="CDD" id="cd01665">
    <property type="entry name" value="Cyt_c_Oxidase_III"/>
    <property type="match status" value="1"/>
</dbReference>
<feature type="transmembrane region" description="Helical" evidence="9">
    <location>
        <begin position="185"/>
        <end position="211"/>
    </location>
</feature>
<evidence type="ECO:0000256" key="2">
    <source>
        <dbReference type="ARBA" id="ARBA00010581"/>
    </source>
</evidence>
<dbReference type="InterPro" id="IPR013833">
    <property type="entry name" value="Cyt_c_oxidase_su3_a-hlx"/>
</dbReference>
<dbReference type="AlphaFoldDB" id="A0A0C5AZN0"/>
<comment type="function">
    <text evidence="8">Component of the cytochrome c oxidase, the last enzyme in the mitochondrial electron transport chain which drives oxidative phosphorylation. The respiratory chain contains 3 multisubunit complexes succinate dehydrogenase (complex II, CII), ubiquinol-cytochrome c oxidoreductase (cytochrome b-c1 complex, complex III, CIII) and cytochrome c oxidase (complex IV, CIV), that cooperate to transfer electrons derived from NADH and succinate to molecular oxygen, creating an electrochemical gradient over the inner membrane that drives transmembrane transport and the ATP synthase. Cytochrome c oxidase is the component of the respiratory chain that catalyzes the reduction of oxygen to water. Electrons originating from reduced cytochrome c in the intermembrane space (IMS) are transferred via the dinuclear copper A center (CU(A)) of subunit 2 and heme A of subunit 1 to the active site in subunit 1, a binuclear center (BNC) formed by heme A3 and copper B (CU(B)). The BNC reduces molecular oxygen to 2 water molecules using 4 electrons from cytochrome c in the IMS and 4 protons from the mitochondrial matrix.</text>
</comment>
<geneLocation type="mitochondrion" evidence="11"/>
<feature type="transmembrane region" description="Helical" evidence="9">
    <location>
        <begin position="123"/>
        <end position="143"/>
    </location>
</feature>
<evidence type="ECO:0000256" key="1">
    <source>
        <dbReference type="ARBA" id="ARBA00004141"/>
    </source>
</evidence>
<dbReference type="EMBL" id="KP259621">
    <property type="protein sequence ID" value="AJL34381.1"/>
    <property type="molecule type" value="Genomic_DNA"/>
</dbReference>
<keyword evidence="5" id="KW-1278">Translocase</keyword>
<comment type="similarity">
    <text evidence="2 8">Belongs to the cytochrome c oxidase subunit 3 family.</text>
</comment>
<proteinExistence type="inferred from homology"/>
<feature type="transmembrane region" description="Helical" evidence="9">
    <location>
        <begin position="7"/>
        <end position="28"/>
    </location>
</feature>
<dbReference type="InterPro" id="IPR035973">
    <property type="entry name" value="Cyt_c_oxidase_su3-like_sf"/>
</dbReference>
<evidence type="ECO:0000256" key="5">
    <source>
        <dbReference type="ARBA" id="ARBA00022967"/>
    </source>
</evidence>
<evidence type="ECO:0000256" key="7">
    <source>
        <dbReference type="ARBA" id="ARBA00023136"/>
    </source>
</evidence>
<feature type="domain" description="Heme-copper oxidase subunit III family profile" evidence="10">
    <location>
        <begin position="1"/>
        <end position="255"/>
    </location>
</feature>
<feature type="transmembrane region" description="Helical" evidence="9">
    <location>
        <begin position="232"/>
        <end position="253"/>
    </location>
</feature>
<dbReference type="GO" id="GO:0005739">
    <property type="term" value="C:mitochondrion"/>
    <property type="evidence" value="ECO:0007669"/>
    <property type="project" value="TreeGrafter"/>
</dbReference>
<evidence type="ECO:0000256" key="4">
    <source>
        <dbReference type="ARBA" id="ARBA00022692"/>
    </source>
</evidence>
<keyword evidence="6 9" id="KW-1133">Transmembrane helix</keyword>
<dbReference type="GO" id="GO:0006123">
    <property type="term" value="P:mitochondrial electron transport, cytochrome c to oxygen"/>
    <property type="evidence" value="ECO:0007669"/>
    <property type="project" value="TreeGrafter"/>
</dbReference>
<evidence type="ECO:0000313" key="11">
    <source>
        <dbReference type="EMBL" id="AJL34381.1"/>
    </source>
</evidence>
<evidence type="ECO:0000256" key="3">
    <source>
        <dbReference type="ARBA" id="ARBA00015944"/>
    </source>
</evidence>
<keyword evidence="8 11" id="KW-0496">Mitochondrion</keyword>
<evidence type="ECO:0000256" key="6">
    <source>
        <dbReference type="ARBA" id="ARBA00022989"/>
    </source>
</evidence>
<feature type="transmembrane region" description="Helical" evidence="9">
    <location>
        <begin position="75"/>
        <end position="98"/>
    </location>
</feature>
<dbReference type="PROSITE" id="PS50253">
    <property type="entry name" value="COX3"/>
    <property type="match status" value="1"/>
</dbReference>
<dbReference type="Gene3D" id="1.20.120.80">
    <property type="entry name" value="Cytochrome c oxidase, subunit III, four-helix bundle"/>
    <property type="match status" value="1"/>
</dbReference>
<accession>A0A0C5AZN0</accession>
<dbReference type="PANTHER" id="PTHR11403:SF7">
    <property type="entry name" value="CYTOCHROME C OXIDASE SUBUNIT 3"/>
    <property type="match status" value="1"/>
</dbReference>
<reference evidence="11" key="1">
    <citation type="submission" date="2017-04" db="EMBL/GenBank/DDBJ databases">
        <title>Mitochondrial genome of Caenorhabditis nigoni, strain JU1421.</title>
        <authorList>
            <person name="Li R."/>
            <person name="Ren X."/>
            <person name="Zhao Z."/>
        </authorList>
    </citation>
    <scope>NUCLEOTIDE SEQUENCE</scope>
    <source>
        <strain evidence="11">JU1421</strain>
    </source>
</reference>
<keyword evidence="4 8" id="KW-0812">Transmembrane</keyword>
<feature type="transmembrane region" description="Helical" evidence="9">
    <location>
        <begin position="155"/>
        <end position="173"/>
    </location>
</feature>
<evidence type="ECO:0000256" key="8">
    <source>
        <dbReference type="RuleBase" id="RU003375"/>
    </source>
</evidence>
<dbReference type="InterPro" id="IPR033945">
    <property type="entry name" value="Cyt_c_oxase_su3_dom"/>
</dbReference>
<protein>
    <recommendedName>
        <fullName evidence="3 8">Cytochrome c oxidase subunit 3</fullName>
    </recommendedName>
</protein>
<dbReference type="InterPro" id="IPR000298">
    <property type="entry name" value="Cyt_c_oxidase-like_su3"/>
</dbReference>
<dbReference type="SUPFAM" id="SSF81452">
    <property type="entry name" value="Cytochrome c oxidase subunit III-like"/>
    <property type="match status" value="1"/>
</dbReference>
<evidence type="ECO:0000259" key="10">
    <source>
        <dbReference type="PROSITE" id="PS50253"/>
    </source>
</evidence>
<keyword evidence="7 9" id="KW-0472">Membrane</keyword>
<organism evidence="11">
    <name type="scientific">Caenorhabditis nigoni</name>
    <dbReference type="NCBI Taxonomy" id="1611254"/>
    <lineage>
        <taxon>Eukaryota</taxon>
        <taxon>Metazoa</taxon>
        <taxon>Ecdysozoa</taxon>
        <taxon>Nematoda</taxon>
        <taxon>Chromadorea</taxon>
        <taxon>Rhabditida</taxon>
        <taxon>Rhabditina</taxon>
        <taxon>Rhabditomorpha</taxon>
        <taxon>Rhabditoidea</taxon>
        <taxon>Rhabditidae</taxon>
        <taxon>Peloderinae</taxon>
        <taxon>Caenorhabditis</taxon>
    </lineage>
</organism>
<dbReference type="GO" id="GO:0016020">
    <property type="term" value="C:membrane"/>
    <property type="evidence" value="ECO:0007669"/>
    <property type="project" value="UniProtKB-SubCell"/>
</dbReference>
<dbReference type="InterPro" id="IPR024791">
    <property type="entry name" value="Cyt_c/ubiquinol_Oxase_su3"/>
</dbReference>
<dbReference type="PANTHER" id="PTHR11403">
    <property type="entry name" value="CYTOCHROME C OXIDASE SUBUNIT III"/>
    <property type="match status" value="1"/>
</dbReference>
<comment type="subcellular location">
    <subcellularLocation>
        <location evidence="1">Membrane</location>
        <topology evidence="1">Multi-pass membrane protein</topology>
    </subcellularLocation>
</comment>
<name>A0A0C5AZN0_9PELO</name>
<feature type="transmembrane region" description="Helical" evidence="9">
    <location>
        <begin position="34"/>
        <end position="54"/>
    </location>
</feature>